<dbReference type="NCBIfam" id="TIGR00147">
    <property type="entry name" value="YegS/Rv2252/BmrU family lipid kinase"/>
    <property type="match status" value="1"/>
</dbReference>
<comment type="similarity">
    <text evidence="2">Belongs to the diacylglycerol/lipid kinase family.</text>
</comment>
<evidence type="ECO:0000259" key="9">
    <source>
        <dbReference type="PROSITE" id="PS50146"/>
    </source>
</evidence>
<keyword evidence="7" id="KW-0594">Phospholipid biosynthesis</keyword>
<accession>A0A9D1NWL8</accession>
<dbReference type="GO" id="GO:0016301">
    <property type="term" value="F:kinase activity"/>
    <property type="evidence" value="ECO:0007669"/>
    <property type="project" value="UniProtKB-KW"/>
</dbReference>
<evidence type="ECO:0000256" key="6">
    <source>
        <dbReference type="ARBA" id="ARBA00022840"/>
    </source>
</evidence>
<dbReference type="GO" id="GO:0008654">
    <property type="term" value="P:phospholipid biosynthetic process"/>
    <property type="evidence" value="ECO:0007669"/>
    <property type="project" value="UniProtKB-KW"/>
</dbReference>
<dbReference type="InterPro" id="IPR005218">
    <property type="entry name" value="Diacylglycerol/lipid_kinase"/>
</dbReference>
<feature type="domain" description="DAGKc" evidence="9">
    <location>
        <begin position="9"/>
        <end position="142"/>
    </location>
</feature>
<evidence type="ECO:0000256" key="7">
    <source>
        <dbReference type="ARBA" id="ARBA00023209"/>
    </source>
</evidence>
<evidence type="ECO:0000313" key="11">
    <source>
        <dbReference type="Proteomes" id="UP000886723"/>
    </source>
</evidence>
<reference evidence="10" key="2">
    <citation type="journal article" date="2021" name="PeerJ">
        <title>Extensive microbial diversity within the chicken gut microbiome revealed by metagenomics and culture.</title>
        <authorList>
            <person name="Gilroy R."/>
            <person name="Ravi A."/>
            <person name="Getino M."/>
            <person name="Pursley I."/>
            <person name="Horton D.L."/>
            <person name="Alikhan N.F."/>
            <person name="Baker D."/>
            <person name="Gharbi K."/>
            <person name="Hall N."/>
            <person name="Watson M."/>
            <person name="Adriaenssens E.M."/>
            <person name="Foster-Nyarko E."/>
            <person name="Jarju S."/>
            <person name="Secka A."/>
            <person name="Antonio M."/>
            <person name="Oren A."/>
            <person name="Chaudhuri R.R."/>
            <person name="La Ragione R."/>
            <person name="Hildebrand F."/>
            <person name="Pallen M.J."/>
        </authorList>
    </citation>
    <scope>NUCLEOTIDE SEQUENCE</scope>
    <source>
        <strain evidence="10">ChiBcec2-4451</strain>
    </source>
</reference>
<dbReference type="SUPFAM" id="SSF111331">
    <property type="entry name" value="NAD kinase/diacylglycerol kinase-like"/>
    <property type="match status" value="1"/>
</dbReference>
<dbReference type="GO" id="GO:0005524">
    <property type="term" value="F:ATP binding"/>
    <property type="evidence" value="ECO:0007669"/>
    <property type="project" value="UniProtKB-KW"/>
</dbReference>
<dbReference type="InterPro" id="IPR001206">
    <property type="entry name" value="Diacylglycerol_kinase_cat_dom"/>
</dbReference>
<dbReference type="Gene3D" id="3.40.50.10330">
    <property type="entry name" value="Probable inorganic polyphosphate/atp-NAD kinase, domain 1"/>
    <property type="match status" value="1"/>
</dbReference>
<evidence type="ECO:0000256" key="4">
    <source>
        <dbReference type="ARBA" id="ARBA00022741"/>
    </source>
</evidence>
<gene>
    <name evidence="10" type="ORF">IAA63_13555</name>
</gene>
<dbReference type="InterPro" id="IPR045540">
    <property type="entry name" value="YegS/DAGK_C"/>
</dbReference>
<keyword evidence="5 10" id="KW-0418">Kinase</keyword>
<dbReference type="Pfam" id="PF19279">
    <property type="entry name" value="YegS_C"/>
    <property type="match status" value="1"/>
</dbReference>
<evidence type="ECO:0000256" key="5">
    <source>
        <dbReference type="ARBA" id="ARBA00022777"/>
    </source>
</evidence>
<dbReference type="Proteomes" id="UP000886723">
    <property type="component" value="Unassembled WGS sequence"/>
</dbReference>
<evidence type="ECO:0000256" key="1">
    <source>
        <dbReference type="ARBA" id="ARBA00001946"/>
    </source>
</evidence>
<sequence>MKNSKYGGFKVMKYFFIVNPASRSGRGKEVWLDIRRTLDGQKIPFQVFFTQYEGHGTRLVRQIAGQLPGCRLVVVGGDGTLNEVFNGLAGISQVTLGYIPLGSGNDFARGLGLPTDPQRALACILSPSRILSLDLGQVTSHGRTSFFGISAGLGYDAEICYQVSHSPVKKLLNRLHLGNLIYALVAVRLLLTYPPCDMEITVDGQRRNFQKVHFVTGMNLPYEGGGFRFCPDARPDDGRLSCMVVHGMNPLKILFLFPTAYFGKHTGFRGITLLEGKSIQIRSASPCKIHRDGEFGGVSDQVVFRAGDGDVSLIVG</sequence>
<dbReference type="InterPro" id="IPR016064">
    <property type="entry name" value="NAD/diacylglycerol_kinase_sf"/>
</dbReference>
<dbReference type="AlphaFoldDB" id="A0A9D1NWL8"/>
<evidence type="ECO:0000313" key="10">
    <source>
        <dbReference type="EMBL" id="HIV14146.1"/>
    </source>
</evidence>
<protein>
    <submittedName>
        <fullName evidence="10">Diacylglycerol kinase family lipid kinase</fullName>
    </submittedName>
</protein>
<name>A0A9D1NWL8_9FIRM</name>
<evidence type="ECO:0000256" key="8">
    <source>
        <dbReference type="ARBA" id="ARBA00023264"/>
    </source>
</evidence>
<keyword evidence="6" id="KW-0067">ATP-binding</keyword>
<keyword evidence="4" id="KW-0547">Nucleotide-binding</keyword>
<dbReference type="Gene3D" id="2.60.200.40">
    <property type="match status" value="1"/>
</dbReference>
<comment type="caution">
    <text evidence="10">The sequence shown here is derived from an EMBL/GenBank/DDBJ whole genome shotgun (WGS) entry which is preliminary data.</text>
</comment>
<proteinExistence type="inferred from homology"/>
<reference evidence="10" key="1">
    <citation type="submission" date="2020-10" db="EMBL/GenBank/DDBJ databases">
        <authorList>
            <person name="Gilroy R."/>
        </authorList>
    </citation>
    <scope>NUCLEOTIDE SEQUENCE</scope>
    <source>
        <strain evidence="10">ChiBcec2-4451</strain>
    </source>
</reference>
<dbReference type="Pfam" id="PF00781">
    <property type="entry name" value="DAGK_cat"/>
    <property type="match status" value="1"/>
</dbReference>
<keyword evidence="7" id="KW-0443">Lipid metabolism</keyword>
<evidence type="ECO:0000256" key="3">
    <source>
        <dbReference type="ARBA" id="ARBA00022679"/>
    </source>
</evidence>
<organism evidence="10 11">
    <name type="scientific">Candidatus Pullilachnospira stercoravium</name>
    <dbReference type="NCBI Taxonomy" id="2840913"/>
    <lineage>
        <taxon>Bacteria</taxon>
        <taxon>Bacillati</taxon>
        <taxon>Bacillota</taxon>
        <taxon>Clostridia</taxon>
        <taxon>Lachnospirales</taxon>
        <taxon>Lachnospiraceae</taxon>
        <taxon>Lachnospiraceae incertae sedis</taxon>
        <taxon>Candidatus Pullilachnospira</taxon>
    </lineage>
</organism>
<dbReference type="PANTHER" id="PTHR12358">
    <property type="entry name" value="SPHINGOSINE KINASE"/>
    <property type="match status" value="1"/>
</dbReference>
<keyword evidence="3" id="KW-0808">Transferase</keyword>
<dbReference type="InterPro" id="IPR017438">
    <property type="entry name" value="ATP-NAD_kinase_N"/>
</dbReference>
<evidence type="ECO:0000256" key="2">
    <source>
        <dbReference type="ARBA" id="ARBA00005983"/>
    </source>
</evidence>
<comment type="cofactor">
    <cofactor evidence="1">
        <name>Mg(2+)</name>
        <dbReference type="ChEBI" id="CHEBI:18420"/>
    </cofactor>
</comment>
<keyword evidence="7" id="KW-0444">Lipid biosynthesis</keyword>
<keyword evidence="8" id="KW-1208">Phospholipid metabolism</keyword>
<dbReference type="SMART" id="SM00046">
    <property type="entry name" value="DAGKc"/>
    <property type="match status" value="1"/>
</dbReference>
<dbReference type="InterPro" id="IPR050187">
    <property type="entry name" value="Lipid_Phosphate_FormReg"/>
</dbReference>
<dbReference type="PANTHER" id="PTHR12358:SF54">
    <property type="entry name" value="SPHINGOSINE KINASE RELATED PROTEIN"/>
    <property type="match status" value="1"/>
</dbReference>
<dbReference type="PROSITE" id="PS50146">
    <property type="entry name" value="DAGK"/>
    <property type="match status" value="1"/>
</dbReference>
<dbReference type="EMBL" id="DVON01000285">
    <property type="protein sequence ID" value="HIV14146.1"/>
    <property type="molecule type" value="Genomic_DNA"/>
</dbReference>